<keyword evidence="2" id="KW-0677">Repeat</keyword>
<sequence length="115" mass="12854">MDYSPLSRLVATGHTDDVVRLWDPRADDGSNVRRVLRGHTGWTSSVSWSPKSEHILCSGSYDGTVRVWDLRSRGALHVMQQDNASDKIFSVFYGDDKIIAGGESKKLTIYEAKII</sequence>
<protein>
    <submittedName>
        <fullName evidence="4">WD40-repeat-containing domain protein</fullName>
    </submittedName>
</protein>
<feature type="repeat" description="WD" evidence="3">
    <location>
        <begin position="1"/>
        <end position="23"/>
    </location>
</feature>
<dbReference type="InterPro" id="IPR019775">
    <property type="entry name" value="WD40_repeat_CS"/>
</dbReference>
<organism evidence="4 5">
    <name type="scientific">Syncephalastrum racemosum</name>
    <name type="common">Filamentous fungus</name>
    <dbReference type="NCBI Taxonomy" id="13706"/>
    <lineage>
        <taxon>Eukaryota</taxon>
        <taxon>Fungi</taxon>
        <taxon>Fungi incertae sedis</taxon>
        <taxon>Mucoromycota</taxon>
        <taxon>Mucoromycotina</taxon>
        <taxon>Mucoromycetes</taxon>
        <taxon>Mucorales</taxon>
        <taxon>Syncephalastraceae</taxon>
        <taxon>Syncephalastrum</taxon>
    </lineage>
</organism>
<keyword evidence="1 3" id="KW-0853">WD repeat</keyword>
<evidence type="ECO:0000256" key="2">
    <source>
        <dbReference type="ARBA" id="ARBA00022737"/>
    </source>
</evidence>
<feature type="repeat" description="WD" evidence="3">
    <location>
        <begin position="36"/>
        <end position="78"/>
    </location>
</feature>
<dbReference type="InterPro" id="IPR001680">
    <property type="entry name" value="WD40_rpt"/>
</dbReference>
<name>A0A1X2HNW8_SYNRA</name>
<evidence type="ECO:0000256" key="1">
    <source>
        <dbReference type="ARBA" id="ARBA00022574"/>
    </source>
</evidence>
<dbReference type="SMART" id="SM00320">
    <property type="entry name" value="WD40"/>
    <property type="match status" value="1"/>
</dbReference>
<dbReference type="SUPFAM" id="SSF50978">
    <property type="entry name" value="WD40 repeat-like"/>
    <property type="match status" value="1"/>
</dbReference>
<dbReference type="PANTHER" id="PTHR19855">
    <property type="entry name" value="WD40 REPEAT PROTEIN 12, 37"/>
    <property type="match status" value="1"/>
</dbReference>
<keyword evidence="5" id="KW-1185">Reference proteome</keyword>
<evidence type="ECO:0000313" key="5">
    <source>
        <dbReference type="Proteomes" id="UP000242180"/>
    </source>
</evidence>
<dbReference type="InterPro" id="IPR036322">
    <property type="entry name" value="WD40_repeat_dom_sf"/>
</dbReference>
<dbReference type="Pfam" id="PF00400">
    <property type="entry name" value="WD40"/>
    <property type="match status" value="2"/>
</dbReference>
<dbReference type="OMA" id="TSEHMLC"/>
<dbReference type="EMBL" id="MCGN01000002">
    <property type="protein sequence ID" value="ORZ00576.1"/>
    <property type="molecule type" value="Genomic_DNA"/>
</dbReference>
<dbReference type="InParanoid" id="A0A1X2HNW8"/>
<evidence type="ECO:0000256" key="3">
    <source>
        <dbReference type="PROSITE-ProRule" id="PRU00221"/>
    </source>
</evidence>
<dbReference type="PROSITE" id="PS50294">
    <property type="entry name" value="WD_REPEATS_REGION"/>
    <property type="match status" value="2"/>
</dbReference>
<reference evidence="4 5" key="1">
    <citation type="submission" date="2016-07" db="EMBL/GenBank/DDBJ databases">
        <title>Pervasive Adenine N6-methylation of Active Genes in Fungi.</title>
        <authorList>
            <consortium name="DOE Joint Genome Institute"/>
            <person name="Mondo S.J."/>
            <person name="Dannebaum R.O."/>
            <person name="Kuo R.C."/>
            <person name="Labutti K."/>
            <person name="Haridas S."/>
            <person name="Kuo A."/>
            <person name="Salamov A."/>
            <person name="Ahrendt S.R."/>
            <person name="Lipzen A."/>
            <person name="Sullivan W."/>
            <person name="Andreopoulos W.B."/>
            <person name="Clum A."/>
            <person name="Lindquist E."/>
            <person name="Daum C."/>
            <person name="Ramamoorthy G.K."/>
            <person name="Gryganskyi A."/>
            <person name="Culley D."/>
            <person name="Magnuson J.K."/>
            <person name="James T.Y."/>
            <person name="O'Malley M.A."/>
            <person name="Stajich J.E."/>
            <person name="Spatafora J.W."/>
            <person name="Visel A."/>
            <person name="Grigoriev I.V."/>
        </authorList>
    </citation>
    <scope>NUCLEOTIDE SEQUENCE [LARGE SCALE GENOMIC DNA]</scope>
    <source>
        <strain evidence="4 5">NRRL 2496</strain>
    </source>
</reference>
<proteinExistence type="predicted"/>
<dbReference type="Proteomes" id="UP000242180">
    <property type="component" value="Unassembled WGS sequence"/>
</dbReference>
<gene>
    <name evidence="4" type="ORF">BCR43DRAFT_485440</name>
</gene>
<evidence type="ECO:0000313" key="4">
    <source>
        <dbReference type="EMBL" id="ORZ00576.1"/>
    </source>
</evidence>
<dbReference type="InterPro" id="IPR015943">
    <property type="entry name" value="WD40/YVTN_repeat-like_dom_sf"/>
</dbReference>
<dbReference type="Gene3D" id="2.130.10.10">
    <property type="entry name" value="YVTN repeat-like/Quinoprotein amine dehydrogenase"/>
    <property type="match status" value="1"/>
</dbReference>
<accession>A0A1X2HNW8</accession>
<dbReference type="AlphaFoldDB" id="A0A1X2HNW8"/>
<dbReference type="OrthoDB" id="10251381at2759"/>
<dbReference type="STRING" id="13706.A0A1X2HNW8"/>
<dbReference type="PROSITE" id="PS00678">
    <property type="entry name" value="WD_REPEATS_1"/>
    <property type="match status" value="1"/>
</dbReference>
<comment type="caution">
    <text evidence="4">The sequence shown here is derived from an EMBL/GenBank/DDBJ whole genome shotgun (WGS) entry which is preliminary data.</text>
</comment>
<dbReference type="PROSITE" id="PS50082">
    <property type="entry name" value="WD_REPEATS_2"/>
    <property type="match status" value="2"/>
</dbReference>
<dbReference type="PANTHER" id="PTHR19855:SF11">
    <property type="entry name" value="RIBOSOME BIOGENESIS PROTEIN WDR12"/>
    <property type="match status" value="1"/>
</dbReference>